<dbReference type="InterPro" id="IPR032781">
    <property type="entry name" value="ABC_tran_Xtn"/>
</dbReference>
<dbReference type="STRING" id="880526.GCA_000427365_01908"/>
<keyword evidence="12" id="KW-0175">Coiled coil</keyword>
<dbReference type="GO" id="GO:0003677">
    <property type="term" value="F:DNA binding"/>
    <property type="evidence" value="ECO:0007669"/>
    <property type="project" value="InterPro"/>
</dbReference>
<keyword evidence="5" id="KW-0677">Repeat</keyword>
<keyword evidence="6" id="KW-0547">Nucleotide-binding</keyword>
<keyword evidence="3" id="KW-0820">tRNA-binding</keyword>
<dbReference type="GO" id="GO:0005524">
    <property type="term" value="F:ATP binding"/>
    <property type="evidence" value="ECO:0007669"/>
    <property type="project" value="UniProtKB-KW"/>
</dbReference>
<evidence type="ECO:0000256" key="10">
    <source>
        <dbReference type="ARBA" id="ARBA00022884"/>
    </source>
</evidence>
<keyword evidence="4" id="KW-0699">rRNA-binding</keyword>
<dbReference type="GO" id="GO:0016887">
    <property type="term" value="F:ATP hydrolysis activity"/>
    <property type="evidence" value="ECO:0007669"/>
    <property type="project" value="InterPro"/>
</dbReference>
<evidence type="ECO:0000256" key="11">
    <source>
        <dbReference type="ARBA" id="ARBA00022917"/>
    </source>
</evidence>
<protein>
    <submittedName>
        <fullName evidence="14">Uncharacterized ABC transporter ATP-binding protein HI_1252</fullName>
    </submittedName>
</protein>
<gene>
    <name evidence="14" type="ORF">NCTC11190_01910</name>
</gene>
<evidence type="ECO:0000256" key="6">
    <source>
        <dbReference type="ARBA" id="ARBA00022741"/>
    </source>
</evidence>
<dbReference type="SUPFAM" id="SSF52540">
    <property type="entry name" value="P-loop containing nucleoside triphosphate hydrolases"/>
    <property type="match status" value="2"/>
</dbReference>
<dbReference type="FunFam" id="3.40.50.300:FF:000183">
    <property type="entry name" value="ABC transporter ATP-binding protein yjjK"/>
    <property type="match status" value="1"/>
</dbReference>
<dbReference type="InterPro" id="IPR051309">
    <property type="entry name" value="ABCF_ATPase"/>
</dbReference>
<dbReference type="PROSITE" id="PS50893">
    <property type="entry name" value="ABC_TRANSPORTER_2"/>
    <property type="match status" value="2"/>
</dbReference>
<evidence type="ECO:0000313" key="14">
    <source>
        <dbReference type="EMBL" id="SUE34677.1"/>
    </source>
</evidence>
<dbReference type="Pfam" id="PF00005">
    <property type="entry name" value="ABC_tran"/>
    <property type="match status" value="2"/>
</dbReference>
<keyword evidence="2" id="KW-0963">Cytoplasm</keyword>
<dbReference type="GO" id="GO:0019843">
    <property type="term" value="F:rRNA binding"/>
    <property type="evidence" value="ECO:0007669"/>
    <property type="project" value="UniProtKB-KW"/>
</dbReference>
<evidence type="ECO:0000256" key="1">
    <source>
        <dbReference type="ARBA" id="ARBA00005868"/>
    </source>
</evidence>
<dbReference type="FunFam" id="3.40.50.300:FF:000011">
    <property type="entry name" value="Putative ABC transporter ATP-binding component"/>
    <property type="match status" value="1"/>
</dbReference>
<evidence type="ECO:0000256" key="2">
    <source>
        <dbReference type="ARBA" id="ARBA00022490"/>
    </source>
</evidence>
<keyword evidence="9" id="KW-0810">Translation regulation</keyword>
<dbReference type="Pfam" id="PF16326">
    <property type="entry name" value="ABC_tran_CTD"/>
    <property type="match status" value="1"/>
</dbReference>
<feature type="coiled-coil region" evidence="12">
    <location>
        <begin position="557"/>
        <end position="584"/>
    </location>
</feature>
<dbReference type="EMBL" id="UGVL01000001">
    <property type="protein sequence ID" value="SUE34677.1"/>
    <property type="molecule type" value="Genomic_DNA"/>
</dbReference>
<keyword evidence="8 14" id="KW-0067">ATP-binding</keyword>
<dbReference type="Gene3D" id="1.10.287.380">
    <property type="entry name" value="Valyl-tRNA synthetase, C-terminal domain"/>
    <property type="match status" value="1"/>
</dbReference>
<evidence type="ECO:0000313" key="15">
    <source>
        <dbReference type="Proteomes" id="UP000255233"/>
    </source>
</evidence>
<organism evidence="14 15">
    <name type="scientific">Rikenella microfusus</name>
    <dbReference type="NCBI Taxonomy" id="28139"/>
    <lineage>
        <taxon>Bacteria</taxon>
        <taxon>Pseudomonadati</taxon>
        <taxon>Bacteroidota</taxon>
        <taxon>Bacteroidia</taxon>
        <taxon>Bacteroidales</taxon>
        <taxon>Rikenellaceae</taxon>
        <taxon>Rikenella</taxon>
    </lineage>
</organism>
<evidence type="ECO:0000259" key="13">
    <source>
        <dbReference type="PROSITE" id="PS50893"/>
    </source>
</evidence>
<evidence type="ECO:0000256" key="8">
    <source>
        <dbReference type="ARBA" id="ARBA00022840"/>
    </source>
</evidence>
<evidence type="ECO:0000256" key="12">
    <source>
        <dbReference type="SAM" id="Coils"/>
    </source>
</evidence>
<proteinExistence type="inferred from homology"/>
<keyword evidence="7" id="KW-0378">Hydrolase</keyword>
<dbReference type="Pfam" id="PF12848">
    <property type="entry name" value="ABC_tran_Xtn"/>
    <property type="match status" value="1"/>
</dbReference>
<feature type="domain" description="ABC transporter" evidence="13">
    <location>
        <begin position="309"/>
        <end position="527"/>
    </location>
</feature>
<dbReference type="InterPro" id="IPR032524">
    <property type="entry name" value="ABC_tran_C"/>
</dbReference>
<dbReference type="InterPro" id="IPR003439">
    <property type="entry name" value="ABC_transporter-like_ATP-bd"/>
</dbReference>
<name>A0A379MUZ3_9BACT</name>
<dbReference type="InterPro" id="IPR017871">
    <property type="entry name" value="ABC_transporter-like_CS"/>
</dbReference>
<keyword evidence="10" id="KW-0694">RNA-binding</keyword>
<dbReference type="PROSITE" id="PS00211">
    <property type="entry name" value="ABC_TRANSPORTER_1"/>
    <property type="match status" value="1"/>
</dbReference>
<evidence type="ECO:0000256" key="7">
    <source>
        <dbReference type="ARBA" id="ARBA00022801"/>
    </source>
</evidence>
<sequence>MQVSALTKSFGERVLFENISFGIAEGQRIGLIAANGTGKTTLLNIIAGHMDYDSGEVVFRRDLSVGYLEQDPRFPAGLTVLEACFHGQNEIVRTIARYEQALARNDTAAIDGLLARMEALGAWDFEQRAKQILTRLRIADLEQRVETLSGGQLKRVALAAALIVEPDLLILDEPTNHLDLEMTEWLEEYLAGRRMSLLMVTHDRYFLDRVCNEIIEIDDRRLYSYKGNYSYYLEKRQERLDAADATVARMKNLYRRELEWIRRTPSARSGKAKYRIDAFQDIKDKAHTRRSEETVQLDVRQTYIGKKIFEAQHLCKRFGDRVILDDFSYLFSRYEKMGIVGNNGTGKSTFIKILLGLETADSGTIDIGETVRFGYYSQQGMEFAPQARVIDIVTAIAEHITLSDGKQISASQLLTRFLFSPQAQYDYVAKLSGGERRRLYLCTILMSNPNFLVLDEPTNDLDIRTLNVLEEYLSAFSGCLIVVSHDRYFMDKVADHLLVFNGQGNIRDFPGSYTDYRTWRKEQEAAAAQGAAKTVKPAAVAPTTASKPKERVKGKLSFNEKREFERLEAEIPELEAEKAALETEMSSGTLSTEELIAKSERIAALIEEIDAKSMRWLELSEL</sequence>
<keyword evidence="15" id="KW-1185">Reference proteome</keyword>
<dbReference type="Proteomes" id="UP000255233">
    <property type="component" value="Unassembled WGS sequence"/>
</dbReference>
<reference evidence="14 15" key="1">
    <citation type="submission" date="2018-06" db="EMBL/GenBank/DDBJ databases">
        <authorList>
            <consortium name="Pathogen Informatics"/>
            <person name="Doyle S."/>
        </authorList>
    </citation>
    <scope>NUCLEOTIDE SEQUENCE [LARGE SCALE GENOMIC DNA]</scope>
    <source>
        <strain evidence="14 15">NCTC11190</strain>
    </source>
</reference>
<feature type="domain" description="ABC transporter" evidence="13">
    <location>
        <begin position="1"/>
        <end position="244"/>
    </location>
</feature>
<keyword evidence="11" id="KW-0648">Protein biosynthesis</keyword>
<dbReference type="GO" id="GO:0006417">
    <property type="term" value="P:regulation of translation"/>
    <property type="evidence" value="ECO:0007669"/>
    <property type="project" value="UniProtKB-KW"/>
</dbReference>
<dbReference type="InterPro" id="IPR003593">
    <property type="entry name" value="AAA+_ATPase"/>
</dbReference>
<accession>A0A379MUZ3</accession>
<dbReference type="PANTHER" id="PTHR42855">
    <property type="entry name" value="ABC TRANSPORTER ATP-BINDING SUBUNIT"/>
    <property type="match status" value="1"/>
</dbReference>
<comment type="similarity">
    <text evidence="1">Belongs to the ABC transporter superfamily. ABCF family. Translational throttle EttA subfamily.</text>
</comment>
<evidence type="ECO:0000256" key="9">
    <source>
        <dbReference type="ARBA" id="ARBA00022845"/>
    </source>
</evidence>
<dbReference type="GO" id="GO:0000049">
    <property type="term" value="F:tRNA binding"/>
    <property type="evidence" value="ECO:0007669"/>
    <property type="project" value="UniProtKB-KW"/>
</dbReference>
<evidence type="ECO:0000256" key="3">
    <source>
        <dbReference type="ARBA" id="ARBA00022555"/>
    </source>
</evidence>
<dbReference type="AlphaFoldDB" id="A0A379MUZ3"/>
<evidence type="ECO:0000256" key="4">
    <source>
        <dbReference type="ARBA" id="ARBA00022730"/>
    </source>
</evidence>
<dbReference type="InterPro" id="IPR027417">
    <property type="entry name" value="P-loop_NTPase"/>
</dbReference>
<dbReference type="GO" id="GO:0006412">
    <property type="term" value="P:translation"/>
    <property type="evidence" value="ECO:0007669"/>
    <property type="project" value="UniProtKB-KW"/>
</dbReference>
<dbReference type="PANTHER" id="PTHR42855:SF1">
    <property type="entry name" value="ABC TRANSPORTER DOMAIN-CONTAINING PROTEIN"/>
    <property type="match status" value="1"/>
</dbReference>
<dbReference type="CDD" id="cd03221">
    <property type="entry name" value="ABCF_EF-3"/>
    <property type="match status" value="2"/>
</dbReference>
<dbReference type="InterPro" id="IPR037118">
    <property type="entry name" value="Val-tRNA_synth_C_sf"/>
</dbReference>
<dbReference type="Gene3D" id="3.40.50.300">
    <property type="entry name" value="P-loop containing nucleotide triphosphate hydrolases"/>
    <property type="match status" value="2"/>
</dbReference>
<dbReference type="SMART" id="SM00382">
    <property type="entry name" value="AAA"/>
    <property type="match status" value="2"/>
</dbReference>
<evidence type="ECO:0000256" key="5">
    <source>
        <dbReference type="ARBA" id="ARBA00022737"/>
    </source>
</evidence>